<comment type="caution">
    <text evidence="1">The sequence shown here is derived from an EMBL/GenBank/DDBJ whole genome shotgun (WGS) entry which is preliminary data.</text>
</comment>
<proteinExistence type="predicted"/>
<accession>A0ABT1XEV3</accession>
<gene>
    <name evidence="1" type="ORF">NSP04_03995</name>
</gene>
<evidence type="ECO:0000313" key="1">
    <source>
        <dbReference type="EMBL" id="MCR2745805.1"/>
    </source>
</evidence>
<organism evidence="1 2">
    <name type="scientific">Limnobacter parvus</name>
    <dbReference type="NCBI Taxonomy" id="2939690"/>
    <lineage>
        <taxon>Bacteria</taxon>
        <taxon>Pseudomonadati</taxon>
        <taxon>Pseudomonadota</taxon>
        <taxon>Betaproteobacteria</taxon>
        <taxon>Burkholderiales</taxon>
        <taxon>Burkholderiaceae</taxon>
        <taxon>Limnobacter</taxon>
    </lineage>
</organism>
<dbReference type="RefSeq" id="WP_257511036.1">
    <property type="nucleotide sequence ID" value="NZ_JANKHG010000014.1"/>
</dbReference>
<evidence type="ECO:0000313" key="2">
    <source>
        <dbReference type="Proteomes" id="UP001165267"/>
    </source>
</evidence>
<sequence length="82" mass="8913">MGDQPVAGKYEGKLNIALGVTKQKLGQLTGNKKLQREGQFQKLKGATQDATEGAKVAVKNTGKTIEKELNRGLQHIRSKIKP</sequence>
<reference evidence="1" key="1">
    <citation type="submission" date="2022-07" db="EMBL/GenBank/DDBJ databases">
        <authorList>
            <person name="Xamxidin M."/>
        </authorList>
    </citation>
    <scope>NUCLEOTIDE SEQUENCE</scope>
    <source>
        <strain evidence="1">YS8-69</strain>
    </source>
</reference>
<protein>
    <submittedName>
        <fullName evidence="1">CsbD family protein</fullName>
    </submittedName>
</protein>
<name>A0ABT1XEV3_9BURK</name>
<dbReference type="Gene3D" id="1.10.1470.10">
    <property type="entry name" value="YjbJ"/>
    <property type="match status" value="1"/>
</dbReference>
<dbReference type="Proteomes" id="UP001165267">
    <property type="component" value="Unassembled WGS sequence"/>
</dbReference>
<keyword evidence="2" id="KW-1185">Reference proteome</keyword>
<dbReference type="SUPFAM" id="SSF69047">
    <property type="entry name" value="Hypothetical protein YjbJ"/>
    <property type="match status" value="1"/>
</dbReference>
<dbReference type="EMBL" id="JANKHG010000014">
    <property type="protein sequence ID" value="MCR2745805.1"/>
    <property type="molecule type" value="Genomic_DNA"/>
</dbReference>
<dbReference type="InterPro" id="IPR036629">
    <property type="entry name" value="YjbJ_sf"/>
</dbReference>